<dbReference type="EMBL" id="JADIMM010000023">
    <property type="protein sequence ID" value="MBO8456982.1"/>
    <property type="molecule type" value="Genomic_DNA"/>
</dbReference>
<dbReference type="InterPro" id="IPR037004">
    <property type="entry name" value="Exonuc_VII_ssu_sf"/>
</dbReference>
<dbReference type="NCBIfam" id="TIGR01280">
    <property type="entry name" value="xseB"/>
    <property type="match status" value="1"/>
</dbReference>
<evidence type="ECO:0000313" key="9">
    <source>
        <dbReference type="EMBL" id="MBO8456982.1"/>
    </source>
</evidence>
<dbReference type="GO" id="GO:0008855">
    <property type="term" value="F:exodeoxyribonuclease VII activity"/>
    <property type="evidence" value="ECO:0007669"/>
    <property type="project" value="UniProtKB-UniRule"/>
</dbReference>
<dbReference type="Gene3D" id="1.10.287.1040">
    <property type="entry name" value="Exonuclease VII, small subunit"/>
    <property type="match status" value="1"/>
</dbReference>
<keyword evidence="2 6" id="KW-0963">Cytoplasm</keyword>
<sequence length="79" mass="9241">MKDFEKRLARLEELSETINNQDLPLEDALGIFEEGIKLAKNLEKDLEKLEGRVRILMNQPEEKTEKPELDLFNLNGEEE</sequence>
<keyword evidence="4 6" id="KW-0378">Hydrolase</keyword>
<comment type="caution">
    <text evidence="9">The sequence shown here is derived from an EMBL/GenBank/DDBJ whole genome shotgun (WGS) entry which is preliminary data.</text>
</comment>
<evidence type="ECO:0000256" key="3">
    <source>
        <dbReference type="ARBA" id="ARBA00022722"/>
    </source>
</evidence>
<gene>
    <name evidence="6 9" type="primary">xseB</name>
    <name evidence="9" type="ORF">IAA81_01990</name>
</gene>
<dbReference type="InterPro" id="IPR003761">
    <property type="entry name" value="Exonuc_VII_S"/>
</dbReference>
<dbReference type="PANTHER" id="PTHR34137">
    <property type="entry name" value="EXODEOXYRIBONUCLEASE 7 SMALL SUBUNIT"/>
    <property type="match status" value="1"/>
</dbReference>
<dbReference type="Proteomes" id="UP000823638">
    <property type="component" value="Unassembled WGS sequence"/>
</dbReference>
<reference evidence="9" key="1">
    <citation type="submission" date="2020-10" db="EMBL/GenBank/DDBJ databases">
        <authorList>
            <person name="Gilroy R."/>
        </authorList>
    </citation>
    <scope>NUCLEOTIDE SEQUENCE</scope>
    <source>
        <strain evidence="9">10532</strain>
    </source>
</reference>
<dbReference type="GO" id="GO:0006308">
    <property type="term" value="P:DNA catabolic process"/>
    <property type="evidence" value="ECO:0007669"/>
    <property type="project" value="UniProtKB-UniRule"/>
</dbReference>
<evidence type="ECO:0000256" key="4">
    <source>
        <dbReference type="ARBA" id="ARBA00022801"/>
    </source>
</evidence>
<organism evidence="9 10">
    <name type="scientific">Candidatus Gallitreponema excrementavium</name>
    <dbReference type="NCBI Taxonomy" id="2840840"/>
    <lineage>
        <taxon>Bacteria</taxon>
        <taxon>Pseudomonadati</taxon>
        <taxon>Spirochaetota</taxon>
        <taxon>Spirochaetia</taxon>
        <taxon>Spirochaetales</taxon>
        <taxon>Candidatus Gallitreponema</taxon>
    </lineage>
</organism>
<proteinExistence type="inferred from homology"/>
<comment type="subcellular location">
    <subcellularLocation>
        <location evidence="6">Cytoplasm</location>
    </subcellularLocation>
</comment>
<dbReference type="GO" id="GO:0009318">
    <property type="term" value="C:exodeoxyribonuclease VII complex"/>
    <property type="evidence" value="ECO:0007669"/>
    <property type="project" value="UniProtKB-UniRule"/>
</dbReference>
<reference evidence="9" key="2">
    <citation type="journal article" date="2021" name="PeerJ">
        <title>Extensive microbial diversity within the chicken gut microbiome revealed by metagenomics and culture.</title>
        <authorList>
            <person name="Gilroy R."/>
            <person name="Ravi A."/>
            <person name="Getino M."/>
            <person name="Pursley I."/>
            <person name="Horton D.L."/>
            <person name="Alikhan N.F."/>
            <person name="Baker D."/>
            <person name="Gharbi K."/>
            <person name="Hall N."/>
            <person name="Watson M."/>
            <person name="Adriaenssens E.M."/>
            <person name="Foster-Nyarko E."/>
            <person name="Jarju S."/>
            <person name="Secka A."/>
            <person name="Antonio M."/>
            <person name="Oren A."/>
            <person name="Chaudhuri R.R."/>
            <person name="La Ragione R."/>
            <person name="Hildebrand F."/>
            <person name="Pallen M.J."/>
        </authorList>
    </citation>
    <scope>NUCLEOTIDE SEQUENCE</scope>
    <source>
        <strain evidence="9">10532</strain>
    </source>
</reference>
<keyword evidence="3 6" id="KW-0540">Nuclease</keyword>
<feature type="compositionally biased region" description="Basic and acidic residues" evidence="8">
    <location>
        <begin position="60"/>
        <end position="69"/>
    </location>
</feature>
<evidence type="ECO:0000256" key="5">
    <source>
        <dbReference type="ARBA" id="ARBA00022839"/>
    </source>
</evidence>
<dbReference type="HAMAP" id="MF_00337">
    <property type="entry name" value="Exonuc_7_S"/>
    <property type="match status" value="1"/>
</dbReference>
<evidence type="ECO:0000256" key="1">
    <source>
        <dbReference type="ARBA" id="ARBA00009998"/>
    </source>
</evidence>
<evidence type="ECO:0000256" key="2">
    <source>
        <dbReference type="ARBA" id="ARBA00022490"/>
    </source>
</evidence>
<dbReference type="GO" id="GO:0005829">
    <property type="term" value="C:cytosol"/>
    <property type="evidence" value="ECO:0007669"/>
    <property type="project" value="TreeGrafter"/>
</dbReference>
<dbReference type="AlphaFoldDB" id="A0A9D9HN17"/>
<keyword evidence="5 6" id="KW-0269">Exonuclease</keyword>
<feature type="coiled-coil region" evidence="7">
    <location>
        <begin position="1"/>
        <end position="59"/>
    </location>
</feature>
<dbReference type="PIRSF" id="PIRSF006488">
    <property type="entry name" value="Exonuc_VII_S"/>
    <property type="match status" value="1"/>
</dbReference>
<comment type="function">
    <text evidence="6">Bidirectionally degrades single-stranded DNA into large acid-insoluble oligonucleotides, which are then degraded further into small acid-soluble oligonucleotides.</text>
</comment>
<evidence type="ECO:0000256" key="6">
    <source>
        <dbReference type="HAMAP-Rule" id="MF_00337"/>
    </source>
</evidence>
<dbReference type="Pfam" id="PF02609">
    <property type="entry name" value="Exonuc_VII_S"/>
    <property type="match status" value="1"/>
</dbReference>
<feature type="region of interest" description="Disordered" evidence="8">
    <location>
        <begin position="60"/>
        <end position="79"/>
    </location>
</feature>
<dbReference type="PANTHER" id="PTHR34137:SF1">
    <property type="entry name" value="EXODEOXYRIBONUCLEASE 7 SMALL SUBUNIT"/>
    <property type="match status" value="1"/>
</dbReference>
<evidence type="ECO:0000313" key="10">
    <source>
        <dbReference type="Proteomes" id="UP000823638"/>
    </source>
</evidence>
<dbReference type="EC" id="3.1.11.6" evidence="6"/>
<comment type="subunit">
    <text evidence="6">Heterooligomer composed of large and small subunits.</text>
</comment>
<keyword evidence="7" id="KW-0175">Coiled coil</keyword>
<name>A0A9D9HN17_9SPIR</name>
<evidence type="ECO:0000256" key="8">
    <source>
        <dbReference type="SAM" id="MobiDB-lite"/>
    </source>
</evidence>
<evidence type="ECO:0000256" key="7">
    <source>
        <dbReference type="SAM" id="Coils"/>
    </source>
</evidence>
<dbReference type="SUPFAM" id="SSF116842">
    <property type="entry name" value="XseB-like"/>
    <property type="match status" value="1"/>
</dbReference>
<comment type="catalytic activity">
    <reaction evidence="6">
        <text>Exonucleolytic cleavage in either 5'- to 3'- or 3'- to 5'-direction to yield nucleoside 5'-phosphates.</text>
        <dbReference type="EC" id="3.1.11.6"/>
    </reaction>
</comment>
<comment type="similarity">
    <text evidence="1 6">Belongs to the XseB family.</text>
</comment>
<accession>A0A9D9HN17</accession>
<protein>
    <recommendedName>
        <fullName evidence="6">Exodeoxyribonuclease 7 small subunit</fullName>
        <ecNumber evidence="6">3.1.11.6</ecNumber>
    </recommendedName>
    <alternativeName>
        <fullName evidence="6">Exodeoxyribonuclease VII small subunit</fullName>
        <shortName evidence="6">Exonuclease VII small subunit</shortName>
    </alternativeName>
</protein>